<keyword evidence="6 11" id="KW-0812">Transmembrane</keyword>
<dbReference type="PANTHER" id="PTHR45436">
    <property type="entry name" value="SENSOR HISTIDINE KINASE YKOH"/>
    <property type="match status" value="1"/>
</dbReference>
<dbReference type="SUPFAM" id="SSF47384">
    <property type="entry name" value="Homodimeric domain of signal transducing histidine kinase"/>
    <property type="match status" value="1"/>
</dbReference>
<dbReference type="InterPro" id="IPR036890">
    <property type="entry name" value="HATPase_C_sf"/>
</dbReference>
<keyword evidence="8 11" id="KW-1133">Transmembrane helix</keyword>
<dbReference type="Gene3D" id="6.10.340.10">
    <property type="match status" value="1"/>
</dbReference>
<dbReference type="InterPro" id="IPR003661">
    <property type="entry name" value="HisK_dim/P_dom"/>
</dbReference>
<feature type="transmembrane region" description="Helical" evidence="11">
    <location>
        <begin position="168"/>
        <end position="194"/>
    </location>
</feature>
<dbReference type="Gene3D" id="3.30.565.10">
    <property type="entry name" value="Histidine kinase-like ATPase, C-terminal domain"/>
    <property type="match status" value="1"/>
</dbReference>
<dbReference type="Pfam" id="PF02518">
    <property type="entry name" value="HATPase_c"/>
    <property type="match status" value="1"/>
</dbReference>
<dbReference type="InterPro" id="IPR036097">
    <property type="entry name" value="HisK_dim/P_sf"/>
</dbReference>
<dbReference type="Gene3D" id="1.10.287.130">
    <property type="match status" value="1"/>
</dbReference>
<proteinExistence type="predicted"/>
<evidence type="ECO:0000256" key="1">
    <source>
        <dbReference type="ARBA" id="ARBA00000085"/>
    </source>
</evidence>
<evidence type="ECO:0000256" key="7">
    <source>
        <dbReference type="ARBA" id="ARBA00022777"/>
    </source>
</evidence>
<evidence type="ECO:0000256" key="10">
    <source>
        <dbReference type="ARBA" id="ARBA00023136"/>
    </source>
</evidence>
<dbReference type="InterPro" id="IPR005467">
    <property type="entry name" value="His_kinase_dom"/>
</dbReference>
<sequence>MTRQPRTLRRRLVVSIVGIVALFAIAVGVLSITVLYRSLSDRLDDRLDQLLRAPFITSIDQSGQQPETDPLDQAGQQLDTIVVQLLGTGSGTGTVLKAKYTDSSGDTADLTTAQLQQVLQAVADSEPGTPETVDVDDIGVVRVMADSTPSGVIAVVGVPTDEVLATTWLLAVIYTLVAAVAIALVGAGASALVARQLRPLERVADTAVRVSQKELAAGQVAIPERVPPEDTDPGTEVGRVGASLNRLLVSVEDALGAREASEAKLRQFVADASHELRTPLAAVRGYAELAAREPERLSEQQRTSLDRIQGSSQRMSSLVEDLLLLARLDAGQQPTHVRLDANEVAVGCFEDAAVAYPDHEWELDAEAESLEVIGDRTALAQVLGNLLRNAAVHTDAGTRVTLATSFADGATGPRTDSGSWVRLTVTDTGGGIDPEVAPHIFERFMRGDVSRTRASGQGSSGLGLAISQAIVQAHGGSLEVASRPGHTVFTVLLPAAPAAAA</sequence>
<evidence type="ECO:0000256" key="3">
    <source>
        <dbReference type="ARBA" id="ARBA00012438"/>
    </source>
</evidence>
<dbReference type="CDD" id="cd00075">
    <property type="entry name" value="HATPase"/>
    <property type="match status" value="1"/>
</dbReference>
<evidence type="ECO:0000256" key="5">
    <source>
        <dbReference type="ARBA" id="ARBA00022679"/>
    </source>
</evidence>
<evidence type="ECO:0000259" key="13">
    <source>
        <dbReference type="PROSITE" id="PS50885"/>
    </source>
</evidence>
<gene>
    <name evidence="14" type="ORF">M3M28_08605</name>
</gene>
<feature type="transmembrane region" description="Helical" evidence="11">
    <location>
        <begin position="12"/>
        <end position="36"/>
    </location>
</feature>
<dbReference type="EC" id="2.7.13.3" evidence="3"/>
<dbReference type="InterPro" id="IPR003660">
    <property type="entry name" value="HAMP_dom"/>
</dbReference>
<evidence type="ECO:0000256" key="11">
    <source>
        <dbReference type="SAM" id="Phobius"/>
    </source>
</evidence>
<dbReference type="InterPro" id="IPR004358">
    <property type="entry name" value="Sig_transdc_His_kin-like_C"/>
</dbReference>
<feature type="domain" description="Histidine kinase" evidence="12">
    <location>
        <begin position="271"/>
        <end position="497"/>
    </location>
</feature>
<organism evidence="14">
    <name type="scientific">Gulosibacter sediminis</name>
    <dbReference type="NCBI Taxonomy" id="1729695"/>
    <lineage>
        <taxon>Bacteria</taxon>
        <taxon>Bacillati</taxon>
        <taxon>Actinomycetota</taxon>
        <taxon>Actinomycetes</taxon>
        <taxon>Micrococcales</taxon>
        <taxon>Microbacteriaceae</taxon>
        <taxon>Gulosibacter</taxon>
    </lineage>
</organism>
<dbReference type="PROSITE" id="PS50885">
    <property type="entry name" value="HAMP"/>
    <property type="match status" value="1"/>
</dbReference>
<evidence type="ECO:0000256" key="8">
    <source>
        <dbReference type="ARBA" id="ARBA00022989"/>
    </source>
</evidence>
<dbReference type="CDD" id="cd00082">
    <property type="entry name" value="HisKA"/>
    <property type="match status" value="1"/>
</dbReference>
<accession>A0ABY4MYN2</accession>
<keyword evidence="4" id="KW-0597">Phosphoprotein</keyword>
<comment type="catalytic activity">
    <reaction evidence="1">
        <text>ATP + protein L-histidine = ADP + protein N-phospho-L-histidine.</text>
        <dbReference type="EC" id="2.7.13.3"/>
    </reaction>
</comment>
<feature type="domain" description="HAMP" evidence="13">
    <location>
        <begin position="194"/>
        <end position="256"/>
    </location>
</feature>
<evidence type="ECO:0000256" key="6">
    <source>
        <dbReference type="ARBA" id="ARBA00022692"/>
    </source>
</evidence>
<evidence type="ECO:0000256" key="9">
    <source>
        <dbReference type="ARBA" id="ARBA00023012"/>
    </source>
</evidence>
<evidence type="ECO:0000256" key="4">
    <source>
        <dbReference type="ARBA" id="ARBA00022553"/>
    </source>
</evidence>
<dbReference type="GO" id="GO:0016301">
    <property type="term" value="F:kinase activity"/>
    <property type="evidence" value="ECO:0007669"/>
    <property type="project" value="UniProtKB-KW"/>
</dbReference>
<dbReference type="SMART" id="SM00388">
    <property type="entry name" value="HisKA"/>
    <property type="match status" value="1"/>
</dbReference>
<keyword evidence="7 14" id="KW-0418">Kinase</keyword>
<keyword evidence="5" id="KW-0808">Transferase</keyword>
<dbReference type="InterPro" id="IPR050428">
    <property type="entry name" value="TCS_sensor_his_kinase"/>
</dbReference>
<dbReference type="EMBL" id="CP097160">
    <property type="protein sequence ID" value="UQN14113.1"/>
    <property type="molecule type" value="Genomic_DNA"/>
</dbReference>
<keyword evidence="9" id="KW-0902">Two-component regulatory system</keyword>
<name>A0ABY4MYN2_9MICO</name>
<evidence type="ECO:0000256" key="2">
    <source>
        <dbReference type="ARBA" id="ARBA00004236"/>
    </source>
</evidence>
<comment type="subcellular location">
    <subcellularLocation>
        <location evidence="2">Cell membrane</location>
    </subcellularLocation>
</comment>
<dbReference type="PRINTS" id="PR00344">
    <property type="entry name" value="BCTRLSENSOR"/>
</dbReference>
<evidence type="ECO:0000313" key="14">
    <source>
        <dbReference type="EMBL" id="UQN14113.1"/>
    </source>
</evidence>
<dbReference type="SMART" id="SM00304">
    <property type="entry name" value="HAMP"/>
    <property type="match status" value="1"/>
</dbReference>
<dbReference type="SUPFAM" id="SSF55874">
    <property type="entry name" value="ATPase domain of HSP90 chaperone/DNA topoisomerase II/histidine kinase"/>
    <property type="match status" value="1"/>
</dbReference>
<dbReference type="Pfam" id="PF00512">
    <property type="entry name" value="HisKA"/>
    <property type="match status" value="1"/>
</dbReference>
<keyword evidence="10 11" id="KW-0472">Membrane</keyword>
<protein>
    <recommendedName>
        <fullName evidence="3">histidine kinase</fullName>
        <ecNumber evidence="3">2.7.13.3</ecNumber>
    </recommendedName>
</protein>
<dbReference type="PANTHER" id="PTHR45436:SF5">
    <property type="entry name" value="SENSOR HISTIDINE KINASE TRCS"/>
    <property type="match status" value="1"/>
</dbReference>
<reference evidence="14" key="1">
    <citation type="submission" date="2022-05" db="EMBL/GenBank/DDBJ databases">
        <title>Complete genome sequence of toluene-degrading Gulosibacter sediminis strain ACHW.36C.</title>
        <authorList>
            <person name="Wai A.C."/>
            <person name="Lai G.K."/>
            <person name="Griffin S.D."/>
            <person name="Leung F.C."/>
        </authorList>
    </citation>
    <scope>NUCLEOTIDE SEQUENCE [LARGE SCALE GENOMIC DNA]</scope>
    <source>
        <strain evidence="14">ACHW.36C</strain>
    </source>
</reference>
<dbReference type="PROSITE" id="PS50109">
    <property type="entry name" value="HIS_KIN"/>
    <property type="match status" value="1"/>
</dbReference>
<dbReference type="SMART" id="SM00387">
    <property type="entry name" value="HATPase_c"/>
    <property type="match status" value="1"/>
</dbReference>
<evidence type="ECO:0000259" key="12">
    <source>
        <dbReference type="PROSITE" id="PS50109"/>
    </source>
</evidence>
<dbReference type="InterPro" id="IPR003594">
    <property type="entry name" value="HATPase_dom"/>
</dbReference>